<protein>
    <submittedName>
        <fullName evidence="2">Uncharacterized protein</fullName>
    </submittedName>
</protein>
<name>A0A8J3YZJ0_9ACTN</name>
<feature type="region of interest" description="Disordered" evidence="1">
    <location>
        <begin position="72"/>
        <end position="104"/>
    </location>
</feature>
<comment type="caution">
    <text evidence="2">The sequence shown here is derived from an EMBL/GenBank/DDBJ whole genome shotgun (WGS) entry which is preliminary data.</text>
</comment>
<evidence type="ECO:0000313" key="3">
    <source>
        <dbReference type="Proteomes" id="UP000612585"/>
    </source>
</evidence>
<reference evidence="2" key="1">
    <citation type="submission" date="2021-01" db="EMBL/GenBank/DDBJ databases">
        <title>Whole genome shotgun sequence of Virgisporangium aurantiacum NBRC 16421.</title>
        <authorList>
            <person name="Komaki H."/>
            <person name="Tamura T."/>
        </authorList>
    </citation>
    <scope>NUCLEOTIDE SEQUENCE</scope>
    <source>
        <strain evidence="2">NBRC 16421</strain>
    </source>
</reference>
<organism evidence="2 3">
    <name type="scientific">Virgisporangium aurantiacum</name>
    <dbReference type="NCBI Taxonomy" id="175570"/>
    <lineage>
        <taxon>Bacteria</taxon>
        <taxon>Bacillati</taxon>
        <taxon>Actinomycetota</taxon>
        <taxon>Actinomycetes</taxon>
        <taxon>Micromonosporales</taxon>
        <taxon>Micromonosporaceae</taxon>
        <taxon>Virgisporangium</taxon>
    </lineage>
</organism>
<dbReference type="AlphaFoldDB" id="A0A8J3YZJ0"/>
<dbReference type="EMBL" id="BOPG01000006">
    <property type="protein sequence ID" value="GIJ53452.1"/>
    <property type="molecule type" value="Genomic_DNA"/>
</dbReference>
<proteinExistence type="predicted"/>
<gene>
    <name evidence="2" type="ORF">Vau01_009680</name>
</gene>
<dbReference type="Proteomes" id="UP000612585">
    <property type="component" value="Unassembled WGS sequence"/>
</dbReference>
<evidence type="ECO:0000313" key="2">
    <source>
        <dbReference type="EMBL" id="GIJ53452.1"/>
    </source>
</evidence>
<evidence type="ECO:0000256" key="1">
    <source>
        <dbReference type="SAM" id="MobiDB-lite"/>
    </source>
</evidence>
<accession>A0A8J3YZJ0</accession>
<keyword evidence="3" id="KW-1185">Reference proteome</keyword>
<sequence>MPSSIVAPAPAGGAAFAGGAAVTVTVEVAGAGAAAEAVTVSVTVFPAGDGVADVALADVFWLPAAPIPTPAKHETSTAAIPPPIARGSGTPRRDGPGGGGTGAGGGPIGAGLIGRPVGAGLIGNWCVVVWWSWAVSPYAFVTRVIIAIRVLTITLRSGVGSSCSVDIFRPTARQPRLPVKGAGVRSTRHRASTVDR</sequence>